<dbReference type="InterPro" id="IPR036390">
    <property type="entry name" value="WH_DNA-bd_sf"/>
</dbReference>
<feature type="domain" description="HTH gntR-type" evidence="4">
    <location>
        <begin position="35"/>
        <end position="102"/>
    </location>
</feature>
<dbReference type="GO" id="GO:0003700">
    <property type="term" value="F:DNA-binding transcription factor activity"/>
    <property type="evidence" value="ECO:0007669"/>
    <property type="project" value="InterPro"/>
</dbReference>
<evidence type="ECO:0000259" key="4">
    <source>
        <dbReference type="PROSITE" id="PS50949"/>
    </source>
</evidence>
<dbReference type="Pfam" id="PF07729">
    <property type="entry name" value="FCD"/>
    <property type="match status" value="1"/>
</dbReference>
<dbReference type="AlphaFoldDB" id="A0A7W6Q4L6"/>
<evidence type="ECO:0000256" key="3">
    <source>
        <dbReference type="ARBA" id="ARBA00023163"/>
    </source>
</evidence>
<dbReference type="InterPro" id="IPR011711">
    <property type="entry name" value="GntR_C"/>
</dbReference>
<protein>
    <submittedName>
        <fullName evidence="5">DNA-binding GntR family transcriptional regulator</fullName>
    </submittedName>
</protein>
<dbReference type="InterPro" id="IPR000524">
    <property type="entry name" value="Tscrpt_reg_HTH_GntR"/>
</dbReference>
<dbReference type="InterPro" id="IPR036388">
    <property type="entry name" value="WH-like_DNA-bd_sf"/>
</dbReference>
<dbReference type="SUPFAM" id="SSF46785">
    <property type="entry name" value="Winged helix' DNA-binding domain"/>
    <property type="match status" value="1"/>
</dbReference>
<sequence>MAGSATGETGAGHGDESGWISNWRGRVMMDGASRPPAAESAYDILRSRILSGDLGPGERLVEQSLAKDLGLSRTPVREAIRRLLHEGFVEKGQGYSTRVADFHDEELAQLFEIRRRLECYAAGRAAKMATPDEVALLRKLSDEMAAHTPPANQEDYDIISTANTEFHRTLYEAARSPRLTALITSAVDVGVVARTYHSYSPADLERSARHHTEIVDAVEAQAPEWAESVMSSHVLAAAASAFQGRKDAQDG</sequence>
<dbReference type="SMART" id="SM00895">
    <property type="entry name" value="FCD"/>
    <property type="match status" value="1"/>
</dbReference>
<comment type="caution">
    <text evidence="5">The sequence shown here is derived from an EMBL/GenBank/DDBJ whole genome shotgun (WGS) entry which is preliminary data.</text>
</comment>
<dbReference type="PROSITE" id="PS50949">
    <property type="entry name" value="HTH_GNTR"/>
    <property type="match status" value="1"/>
</dbReference>
<dbReference type="Gene3D" id="1.10.10.10">
    <property type="entry name" value="Winged helix-like DNA-binding domain superfamily/Winged helix DNA-binding domain"/>
    <property type="match status" value="1"/>
</dbReference>
<dbReference type="SMART" id="SM00345">
    <property type="entry name" value="HTH_GNTR"/>
    <property type="match status" value="1"/>
</dbReference>
<dbReference type="EMBL" id="JACIFU010000004">
    <property type="protein sequence ID" value="MBB4175430.1"/>
    <property type="molecule type" value="Genomic_DNA"/>
</dbReference>
<dbReference type="CDD" id="cd07377">
    <property type="entry name" value="WHTH_GntR"/>
    <property type="match status" value="1"/>
</dbReference>
<evidence type="ECO:0000313" key="5">
    <source>
        <dbReference type="EMBL" id="MBB4175430.1"/>
    </source>
</evidence>
<evidence type="ECO:0000256" key="1">
    <source>
        <dbReference type="ARBA" id="ARBA00023015"/>
    </source>
</evidence>
<dbReference type="Pfam" id="PF00392">
    <property type="entry name" value="GntR"/>
    <property type="match status" value="1"/>
</dbReference>
<name>A0A7W6Q4L6_9RHOB</name>
<dbReference type="InterPro" id="IPR008920">
    <property type="entry name" value="TF_FadR/GntR_C"/>
</dbReference>
<dbReference type="Proteomes" id="UP000565745">
    <property type="component" value="Unassembled WGS sequence"/>
</dbReference>
<organism evidence="5 6">
    <name type="scientific">Sulfitobacter noctilucicola</name>
    <dbReference type="NCBI Taxonomy" id="1342301"/>
    <lineage>
        <taxon>Bacteria</taxon>
        <taxon>Pseudomonadati</taxon>
        <taxon>Pseudomonadota</taxon>
        <taxon>Alphaproteobacteria</taxon>
        <taxon>Rhodobacterales</taxon>
        <taxon>Roseobacteraceae</taxon>
        <taxon>Sulfitobacter</taxon>
    </lineage>
</organism>
<dbReference type="Gene3D" id="1.20.120.530">
    <property type="entry name" value="GntR ligand-binding domain-like"/>
    <property type="match status" value="1"/>
</dbReference>
<evidence type="ECO:0000256" key="2">
    <source>
        <dbReference type="ARBA" id="ARBA00023125"/>
    </source>
</evidence>
<dbReference type="PANTHER" id="PTHR43537">
    <property type="entry name" value="TRANSCRIPTIONAL REGULATOR, GNTR FAMILY"/>
    <property type="match status" value="1"/>
</dbReference>
<evidence type="ECO:0000313" key="6">
    <source>
        <dbReference type="Proteomes" id="UP000565745"/>
    </source>
</evidence>
<keyword evidence="1" id="KW-0805">Transcription regulation</keyword>
<keyword evidence="3" id="KW-0804">Transcription</keyword>
<dbReference type="PANTHER" id="PTHR43537:SF5">
    <property type="entry name" value="UXU OPERON TRANSCRIPTIONAL REGULATOR"/>
    <property type="match status" value="1"/>
</dbReference>
<reference evidence="5 6" key="1">
    <citation type="submission" date="2020-08" db="EMBL/GenBank/DDBJ databases">
        <title>Genomic Encyclopedia of Type Strains, Phase IV (KMG-IV): sequencing the most valuable type-strain genomes for metagenomic binning, comparative biology and taxonomic classification.</title>
        <authorList>
            <person name="Goeker M."/>
        </authorList>
    </citation>
    <scope>NUCLEOTIDE SEQUENCE [LARGE SCALE GENOMIC DNA]</scope>
    <source>
        <strain evidence="5 6">DSM 101015</strain>
    </source>
</reference>
<proteinExistence type="predicted"/>
<keyword evidence="2 5" id="KW-0238">DNA-binding</keyword>
<dbReference type="SUPFAM" id="SSF48008">
    <property type="entry name" value="GntR ligand-binding domain-like"/>
    <property type="match status" value="1"/>
</dbReference>
<accession>A0A7W6Q4L6</accession>
<gene>
    <name evidence="5" type="ORF">GGR93_003223</name>
</gene>
<keyword evidence="6" id="KW-1185">Reference proteome</keyword>
<dbReference type="GO" id="GO:0003677">
    <property type="term" value="F:DNA binding"/>
    <property type="evidence" value="ECO:0007669"/>
    <property type="project" value="UniProtKB-KW"/>
</dbReference>